<dbReference type="Gene3D" id="2.40.70.10">
    <property type="entry name" value="Acid Proteases"/>
    <property type="match status" value="1"/>
</dbReference>
<reference evidence="2" key="1">
    <citation type="submission" date="2018-10" db="EMBL/GenBank/DDBJ databases">
        <title>Population genomic analysis revealed the cold adaptation of white poplar.</title>
        <authorList>
            <person name="Liu Y.-J."/>
        </authorList>
    </citation>
    <scope>NUCLEOTIDE SEQUENCE [LARGE SCALE GENOMIC DNA]</scope>
    <source>
        <strain evidence="2">PAL-ZL1</strain>
    </source>
</reference>
<accession>A0A4U5QT12</accession>
<comment type="caution">
    <text evidence="2">The sequence shown here is derived from an EMBL/GenBank/DDBJ whole genome shotgun (WGS) entry which is preliminary data.</text>
</comment>
<protein>
    <recommendedName>
        <fullName evidence="3">Retrotransposon gag domain-containing protein</fullName>
    </recommendedName>
</protein>
<organism evidence="2">
    <name type="scientific">Populus alba</name>
    <name type="common">White poplar</name>
    <dbReference type="NCBI Taxonomy" id="43335"/>
    <lineage>
        <taxon>Eukaryota</taxon>
        <taxon>Viridiplantae</taxon>
        <taxon>Streptophyta</taxon>
        <taxon>Embryophyta</taxon>
        <taxon>Tracheophyta</taxon>
        <taxon>Spermatophyta</taxon>
        <taxon>Magnoliopsida</taxon>
        <taxon>eudicotyledons</taxon>
        <taxon>Gunneridae</taxon>
        <taxon>Pentapetalae</taxon>
        <taxon>rosids</taxon>
        <taxon>fabids</taxon>
        <taxon>Malpighiales</taxon>
        <taxon>Salicaceae</taxon>
        <taxon>Saliceae</taxon>
        <taxon>Populus</taxon>
    </lineage>
</organism>
<dbReference type="PANTHER" id="PTHR35046">
    <property type="entry name" value="ZINC KNUCKLE (CCHC-TYPE) FAMILY PROTEIN"/>
    <property type="match status" value="1"/>
</dbReference>
<dbReference type="AlphaFoldDB" id="A0A4U5QT12"/>
<gene>
    <name evidence="2" type="ORF">D5086_0000052050</name>
</gene>
<dbReference type="InterPro" id="IPR021109">
    <property type="entry name" value="Peptidase_aspartic_dom_sf"/>
</dbReference>
<dbReference type="PANTHER" id="PTHR35046:SF26">
    <property type="entry name" value="RNA-DIRECTED DNA POLYMERASE"/>
    <property type="match status" value="1"/>
</dbReference>
<dbReference type="CDD" id="cd00303">
    <property type="entry name" value="retropepsin_like"/>
    <property type="match status" value="1"/>
</dbReference>
<name>A0A4U5QT12_POPAL</name>
<evidence type="ECO:0008006" key="3">
    <source>
        <dbReference type="Google" id="ProtNLM"/>
    </source>
</evidence>
<evidence type="ECO:0000313" key="2">
    <source>
        <dbReference type="EMBL" id="TKS13711.1"/>
    </source>
</evidence>
<feature type="compositionally biased region" description="Basic and acidic residues" evidence="1">
    <location>
        <begin position="32"/>
        <end position="63"/>
    </location>
</feature>
<sequence>MDVMDERRARSPNRRGRGQFHEEAPGENLDAGYRDVEPQHHQLQHHREEFPRHLHHNREELPRHRDRRGLETQPIDELTKRMKVDVPNFYGKLEPHAFEDWLIAIEDYFDWFAVSKDRKVRITETDQQTLARYRNGLRGELYKEMLIARLITVEEAYQLALRIEKQLGNTTGKKVMPMEGKPGHSTNFSIQKPHLPYDRPGGSMLGEQRGKAKVTSDGPQCYKYKGFRHYVVVCPTRDKKPAFICEKELTLMGEVEGEKTEELTTEKEEHLDASDIPSCVIHRILTGNKTELRTNQDWLRTNIFHTRLEHGGKALNVIIDNDSGMNVISEIAVERLHLKIETHPSPYRISWVNEHNSVLVKHRCLVQFSLGREYVDEAWCDIISMTVCHILLGRPWLYDRRISYNGYTNTYSFQFKGKKLVLVPLPIAEFETTQKQ</sequence>
<dbReference type="EMBL" id="RCHU01000133">
    <property type="protein sequence ID" value="TKS13711.1"/>
    <property type="molecule type" value="Genomic_DNA"/>
</dbReference>
<proteinExistence type="predicted"/>
<feature type="region of interest" description="Disordered" evidence="1">
    <location>
        <begin position="1"/>
        <end position="74"/>
    </location>
</feature>
<evidence type="ECO:0000256" key="1">
    <source>
        <dbReference type="SAM" id="MobiDB-lite"/>
    </source>
</evidence>